<dbReference type="GO" id="GO:0003697">
    <property type="term" value="F:single-stranded DNA binding"/>
    <property type="evidence" value="ECO:0007669"/>
    <property type="project" value="TreeGrafter"/>
</dbReference>
<evidence type="ECO:0000259" key="7">
    <source>
        <dbReference type="Pfam" id="PF03834"/>
    </source>
</evidence>
<evidence type="ECO:0000256" key="3">
    <source>
        <dbReference type="ARBA" id="ARBA00022763"/>
    </source>
</evidence>
<evidence type="ECO:0000313" key="9">
    <source>
        <dbReference type="Proteomes" id="UP000230233"/>
    </source>
</evidence>
<accession>A0A2G5VFZ2</accession>
<organism evidence="8 9">
    <name type="scientific">Caenorhabditis nigoni</name>
    <dbReference type="NCBI Taxonomy" id="1611254"/>
    <lineage>
        <taxon>Eukaryota</taxon>
        <taxon>Metazoa</taxon>
        <taxon>Ecdysozoa</taxon>
        <taxon>Nematoda</taxon>
        <taxon>Chromadorea</taxon>
        <taxon>Rhabditida</taxon>
        <taxon>Rhabditina</taxon>
        <taxon>Rhabditomorpha</taxon>
        <taxon>Rhabditoidea</taxon>
        <taxon>Rhabditidae</taxon>
        <taxon>Peloderinae</taxon>
        <taxon>Caenorhabditis</taxon>
    </lineage>
</organism>
<keyword evidence="5" id="KW-0234">DNA repair</keyword>
<evidence type="ECO:0000256" key="2">
    <source>
        <dbReference type="ARBA" id="ARBA00008283"/>
    </source>
</evidence>
<dbReference type="InterPro" id="IPR011335">
    <property type="entry name" value="Restrct_endonuc-II-like"/>
</dbReference>
<keyword evidence="3" id="KW-0227">DNA damage</keyword>
<evidence type="ECO:0000313" key="8">
    <source>
        <dbReference type="EMBL" id="PIC50526.1"/>
    </source>
</evidence>
<reference evidence="9" key="1">
    <citation type="submission" date="2017-10" db="EMBL/GenBank/DDBJ databases">
        <title>Rapid genome shrinkage in a self-fertile nematode reveals novel sperm competition proteins.</title>
        <authorList>
            <person name="Yin D."/>
            <person name="Schwarz E.M."/>
            <person name="Thomas C.G."/>
            <person name="Felde R.L."/>
            <person name="Korf I.F."/>
            <person name="Cutter A.D."/>
            <person name="Schartner C.M."/>
            <person name="Ralston E.J."/>
            <person name="Meyer B.J."/>
            <person name="Haag E.S."/>
        </authorList>
    </citation>
    <scope>NUCLEOTIDE SEQUENCE [LARGE SCALE GENOMIC DNA]</scope>
    <source>
        <strain evidence="9">JU1422</strain>
    </source>
</reference>
<feature type="domain" description="ERCC1-like central" evidence="7">
    <location>
        <begin position="143"/>
        <end position="255"/>
    </location>
</feature>
<dbReference type="GO" id="GO:0006302">
    <property type="term" value="P:double-strand break repair"/>
    <property type="evidence" value="ECO:0007669"/>
    <property type="project" value="UniProtKB-ARBA"/>
</dbReference>
<dbReference type="NCBIfam" id="TIGR00597">
    <property type="entry name" value="rad10"/>
    <property type="match status" value="1"/>
</dbReference>
<gene>
    <name evidence="8" type="primary">Cni-ercc-1</name>
    <name evidence="8" type="synonym">Cnig_chr_I.g1392</name>
    <name evidence="8" type="ORF">B9Z55_001392</name>
</gene>
<dbReference type="InterPro" id="IPR047260">
    <property type="entry name" value="ERCC1-like_central_dom"/>
</dbReference>
<comment type="subcellular location">
    <subcellularLocation>
        <location evidence="1">Nucleus</location>
    </subcellularLocation>
</comment>
<dbReference type="PANTHER" id="PTHR12749">
    <property type="entry name" value="EXCISION REPAIR CROSS-COMPLEMENTING 1 ERCC1"/>
    <property type="match status" value="1"/>
</dbReference>
<keyword evidence="9" id="KW-1185">Reference proteome</keyword>
<dbReference type="SUPFAM" id="SSF52980">
    <property type="entry name" value="Restriction endonuclease-like"/>
    <property type="match status" value="1"/>
</dbReference>
<dbReference type="InterPro" id="IPR004579">
    <property type="entry name" value="ERCC1/RAD10/SWI10"/>
</dbReference>
<dbReference type="CDD" id="cd22325">
    <property type="entry name" value="ERCC1_C-like"/>
    <property type="match status" value="1"/>
</dbReference>
<comment type="similarity">
    <text evidence="2">Belongs to the ERCC1/RAD10/SWI10 family.</text>
</comment>
<name>A0A2G5VFZ2_9PELO</name>
<dbReference type="SUPFAM" id="SSF47781">
    <property type="entry name" value="RuvA domain 2-like"/>
    <property type="match status" value="1"/>
</dbReference>
<dbReference type="GO" id="GO:0000110">
    <property type="term" value="C:nucleotide-excision repair factor 1 complex"/>
    <property type="evidence" value="ECO:0007669"/>
    <property type="project" value="TreeGrafter"/>
</dbReference>
<keyword evidence="6" id="KW-0539">Nucleus</keyword>
<dbReference type="FunFam" id="1.10.150.20:FF:000187">
    <property type="entry name" value="Protein CBR-ERCC-1"/>
    <property type="match status" value="1"/>
</dbReference>
<dbReference type="FunFam" id="3.40.50.10130:FF:000018">
    <property type="entry name" value="Cytosolic Fe-S cluster assembly factor NUBP1 homolog"/>
    <property type="match status" value="1"/>
</dbReference>
<comment type="caution">
    <text evidence="8">The sequence shown here is derived from an EMBL/GenBank/DDBJ whole genome shotgun (WGS) entry which is preliminary data.</text>
</comment>
<protein>
    <recommendedName>
        <fullName evidence="7">ERCC1-like central domain-containing protein</fullName>
    </recommendedName>
</protein>
<dbReference type="GO" id="GO:0070522">
    <property type="term" value="C:ERCC4-ERCC1 complex"/>
    <property type="evidence" value="ECO:0007669"/>
    <property type="project" value="TreeGrafter"/>
</dbReference>
<dbReference type="Gene3D" id="1.10.150.20">
    <property type="entry name" value="5' to 3' exonuclease, C-terminal subdomain"/>
    <property type="match status" value="1"/>
</dbReference>
<dbReference type="AlphaFoldDB" id="A0A2G5VFZ2"/>
<keyword evidence="4" id="KW-0238">DNA-binding</keyword>
<sequence>MKMYVEEKRRRYRREEQEAPKKKRGKRLLVILLVVLVVRLGGGVLVKLCERQEPQTIADECGKVLCLPTIITEQLFIQFALRDASFLVLFHTNRTYHQNELAGGDDEKTAMTTTTTTTQFPSSSSSELPGVVGAGGGSGALVVNRRRQEGNPVLKYVRNVRYEWGDIGPDFECGPTFGVVYLSFKYHKQHPEYVYTRINGKAENRYRNKVLLGYCNMEEPRHVLRELNMICFREAWTLVVVYTVEEAAEYIELFKTTQKKEITIKKKTIDDGGDSSMSDERRRNRETAIGFLTAARSITKTDADRLLYHFGTLQEISTAPETAISACPGVGPIKAKNLHSFLHTIVSANDQ</sequence>
<dbReference type="EMBL" id="PDUG01000001">
    <property type="protein sequence ID" value="PIC50526.1"/>
    <property type="molecule type" value="Genomic_DNA"/>
</dbReference>
<evidence type="ECO:0000256" key="1">
    <source>
        <dbReference type="ARBA" id="ARBA00004123"/>
    </source>
</evidence>
<dbReference type="GO" id="GO:0006312">
    <property type="term" value="P:mitotic recombination"/>
    <property type="evidence" value="ECO:0007669"/>
    <property type="project" value="TreeGrafter"/>
</dbReference>
<dbReference type="InterPro" id="IPR010994">
    <property type="entry name" value="RuvA_2-like"/>
</dbReference>
<dbReference type="GO" id="GO:0003684">
    <property type="term" value="F:damaged DNA binding"/>
    <property type="evidence" value="ECO:0007669"/>
    <property type="project" value="InterPro"/>
</dbReference>
<proteinExistence type="inferred from homology"/>
<dbReference type="Proteomes" id="UP000230233">
    <property type="component" value="Chromosome I"/>
</dbReference>
<dbReference type="Pfam" id="PF03834">
    <property type="entry name" value="Rad10"/>
    <property type="match status" value="1"/>
</dbReference>
<evidence type="ECO:0000256" key="5">
    <source>
        <dbReference type="ARBA" id="ARBA00023204"/>
    </source>
</evidence>
<dbReference type="PANTHER" id="PTHR12749:SF0">
    <property type="entry name" value="DNA EXCISION REPAIR PROTEIN ERCC-1"/>
    <property type="match status" value="1"/>
</dbReference>
<evidence type="ECO:0000256" key="4">
    <source>
        <dbReference type="ARBA" id="ARBA00023125"/>
    </source>
</evidence>
<evidence type="ECO:0000256" key="6">
    <source>
        <dbReference type="ARBA" id="ARBA00023242"/>
    </source>
</evidence>
<dbReference type="GO" id="GO:0070914">
    <property type="term" value="P:UV-damage excision repair"/>
    <property type="evidence" value="ECO:0007669"/>
    <property type="project" value="TreeGrafter"/>
</dbReference>
<dbReference type="Gene3D" id="3.40.50.10130">
    <property type="match status" value="1"/>
</dbReference>
<dbReference type="STRING" id="1611254.A0A2G5VFZ2"/>
<dbReference type="OrthoDB" id="10262814at2759"/>